<feature type="compositionally biased region" description="Basic and acidic residues" evidence="1">
    <location>
        <begin position="16"/>
        <end position="35"/>
    </location>
</feature>
<dbReference type="AlphaFoldDB" id="A0ABD3CUE2"/>
<proteinExistence type="predicted"/>
<dbReference type="EMBL" id="JAVIJP010000032">
    <property type="protein sequence ID" value="KAL3632177.1"/>
    <property type="molecule type" value="Genomic_DNA"/>
</dbReference>
<evidence type="ECO:0000313" key="3">
    <source>
        <dbReference type="Proteomes" id="UP001632038"/>
    </source>
</evidence>
<evidence type="ECO:0000256" key="1">
    <source>
        <dbReference type="SAM" id="MobiDB-lite"/>
    </source>
</evidence>
<feature type="region of interest" description="Disordered" evidence="1">
    <location>
        <begin position="1"/>
        <end position="39"/>
    </location>
</feature>
<dbReference type="Proteomes" id="UP001632038">
    <property type="component" value="Unassembled WGS sequence"/>
</dbReference>
<evidence type="ECO:0000313" key="2">
    <source>
        <dbReference type="EMBL" id="KAL3632177.1"/>
    </source>
</evidence>
<name>A0ABD3CUE2_9LAMI</name>
<gene>
    <name evidence="2" type="ORF">CASFOL_025161</name>
</gene>
<protein>
    <submittedName>
        <fullName evidence="2">Uncharacterized protein</fullName>
    </submittedName>
</protein>
<accession>A0ABD3CUE2</accession>
<comment type="caution">
    <text evidence="2">The sequence shown here is derived from an EMBL/GenBank/DDBJ whole genome shotgun (WGS) entry which is preliminary data.</text>
</comment>
<keyword evidence="3" id="KW-1185">Reference proteome</keyword>
<reference evidence="3" key="1">
    <citation type="journal article" date="2024" name="IScience">
        <title>Strigolactones Initiate the Formation of Haustorium-like Structures in Castilleja.</title>
        <authorList>
            <person name="Buerger M."/>
            <person name="Peterson D."/>
            <person name="Chory J."/>
        </authorList>
    </citation>
    <scope>NUCLEOTIDE SEQUENCE [LARGE SCALE GENOMIC DNA]</scope>
</reference>
<sequence>MIDSGKPVLKGFKNGAGEEKKKKSKEKKNGDRARESWWSTSSVLRQRLTRSRVSHRPWLLVSPPPESGTPPSKFGIPFDRPPLLLFLHQTPN</sequence>
<organism evidence="2 3">
    <name type="scientific">Castilleja foliolosa</name>
    <dbReference type="NCBI Taxonomy" id="1961234"/>
    <lineage>
        <taxon>Eukaryota</taxon>
        <taxon>Viridiplantae</taxon>
        <taxon>Streptophyta</taxon>
        <taxon>Embryophyta</taxon>
        <taxon>Tracheophyta</taxon>
        <taxon>Spermatophyta</taxon>
        <taxon>Magnoliopsida</taxon>
        <taxon>eudicotyledons</taxon>
        <taxon>Gunneridae</taxon>
        <taxon>Pentapetalae</taxon>
        <taxon>asterids</taxon>
        <taxon>lamiids</taxon>
        <taxon>Lamiales</taxon>
        <taxon>Orobanchaceae</taxon>
        <taxon>Pedicularideae</taxon>
        <taxon>Castillejinae</taxon>
        <taxon>Castilleja</taxon>
    </lineage>
</organism>